<dbReference type="AlphaFoldDB" id="A0A507CQW2"/>
<evidence type="ECO:0000256" key="1">
    <source>
        <dbReference type="SAM" id="MobiDB-lite"/>
    </source>
</evidence>
<reference evidence="2 3" key="1">
    <citation type="journal article" date="2019" name="Sci. Rep.">
        <title>Comparative genomics of chytrid fungi reveal insights into the obligate biotrophic and pathogenic lifestyle of Synchytrium endobioticum.</title>
        <authorList>
            <person name="van de Vossenberg B.T.L.H."/>
            <person name="Warris S."/>
            <person name="Nguyen H.D.T."/>
            <person name="van Gent-Pelzer M.P.E."/>
            <person name="Joly D.L."/>
            <person name="van de Geest H.C."/>
            <person name="Bonants P.J.M."/>
            <person name="Smith D.S."/>
            <person name="Levesque C.A."/>
            <person name="van der Lee T.A.J."/>
        </authorList>
    </citation>
    <scope>NUCLEOTIDE SEQUENCE [LARGE SCALE GENOMIC DNA]</scope>
    <source>
        <strain evidence="2 3">LEV6574</strain>
    </source>
</reference>
<evidence type="ECO:0000313" key="3">
    <source>
        <dbReference type="Proteomes" id="UP000320475"/>
    </source>
</evidence>
<feature type="compositionally biased region" description="Basic and acidic residues" evidence="1">
    <location>
        <begin position="410"/>
        <end position="420"/>
    </location>
</feature>
<organism evidence="2 3">
    <name type="scientific">Synchytrium endobioticum</name>
    <dbReference type="NCBI Taxonomy" id="286115"/>
    <lineage>
        <taxon>Eukaryota</taxon>
        <taxon>Fungi</taxon>
        <taxon>Fungi incertae sedis</taxon>
        <taxon>Chytridiomycota</taxon>
        <taxon>Chytridiomycota incertae sedis</taxon>
        <taxon>Chytridiomycetes</taxon>
        <taxon>Synchytriales</taxon>
        <taxon>Synchytriaceae</taxon>
        <taxon>Synchytrium</taxon>
    </lineage>
</organism>
<feature type="region of interest" description="Disordered" evidence="1">
    <location>
        <begin position="369"/>
        <end position="396"/>
    </location>
</feature>
<feature type="compositionally biased region" description="Basic and acidic residues" evidence="1">
    <location>
        <begin position="428"/>
        <end position="443"/>
    </location>
</feature>
<comment type="caution">
    <text evidence="2">The sequence shown here is derived from an EMBL/GenBank/DDBJ whole genome shotgun (WGS) entry which is preliminary data.</text>
</comment>
<feature type="compositionally biased region" description="Basic and acidic residues" evidence="1">
    <location>
        <begin position="316"/>
        <end position="325"/>
    </location>
</feature>
<feature type="region of interest" description="Disordered" evidence="1">
    <location>
        <begin position="410"/>
        <end position="471"/>
    </location>
</feature>
<gene>
    <name evidence="2" type="ORF">SeLEV6574_g06066</name>
</gene>
<dbReference type="Proteomes" id="UP000320475">
    <property type="component" value="Unassembled WGS sequence"/>
</dbReference>
<protein>
    <submittedName>
        <fullName evidence="2">Uncharacterized protein</fullName>
    </submittedName>
</protein>
<sequence length="471" mass="53746">MLTTAPPKTKHMTDATERPASASPVWTELDAYDADALDALVYQVLLYGLCRQYASPAEWDDLTRKKGILDIVWTDDELEAHLMQITNDARFSLREVASDPMHFRHLLSSESLQRVQIAFVWNALRQVLAGEKHVYRLELLESVLHLVRQGFMFGDYKLKSLHYEFAKGLQTQIAAEMATKKPNDISNEKYWLPIFATSTGQQPFAERQYHSFLKSLQSEAAAASSDRAKVKDFRDKYSLEGFVRLSEESMVFKITLPIMDSPPKSVRAKPLRRMSFYSQLPPATHMEYNRQPTTPYIILDDDDEPQTEAPFSTKDPAIRVHSDKGKQKKRLRKSSPLMSPNQYDPAMMIQDPPDLFENSTYVNKDYVVVDGDEPNDETPAVHGPQPLQQTQPALPSREVDMQILEQDVERRRQRYEDQKETLGNTSKKMPDISRSPSERERSPIRSPAPAAPRRETQVAVQAVADPTPEPP</sequence>
<dbReference type="VEuPathDB" id="FungiDB:SeMB42_g05398"/>
<accession>A0A507CQW2</accession>
<proteinExistence type="predicted"/>
<feature type="region of interest" description="Disordered" evidence="1">
    <location>
        <begin position="300"/>
        <end position="349"/>
    </location>
</feature>
<feature type="compositionally biased region" description="Low complexity" evidence="1">
    <location>
        <begin position="384"/>
        <end position="395"/>
    </location>
</feature>
<name>A0A507CQW2_9FUNG</name>
<dbReference type="EMBL" id="QEAM01000318">
    <property type="protein sequence ID" value="TPX41478.1"/>
    <property type="molecule type" value="Genomic_DNA"/>
</dbReference>
<evidence type="ECO:0000313" key="2">
    <source>
        <dbReference type="EMBL" id="TPX41478.1"/>
    </source>
</evidence>